<dbReference type="KEGG" id="cohn:KCTCHS21_32770"/>
<evidence type="ECO:0000256" key="1">
    <source>
        <dbReference type="SAM" id="MobiDB-lite"/>
    </source>
</evidence>
<dbReference type="EMBL" id="AP019400">
    <property type="protein sequence ID" value="BBI33878.1"/>
    <property type="molecule type" value="Genomic_DNA"/>
</dbReference>
<dbReference type="Proteomes" id="UP000289856">
    <property type="component" value="Chromosome"/>
</dbReference>
<evidence type="ECO:0000313" key="4">
    <source>
        <dbReference type="Proteomes" id="UP000289856"/>
    </source>
</evidence>
<dbReference type="RefSeq" id="WP_130610293.1">
    <property type="nucleotide sequence ID" value="NZ_AP019400.1"/>
</dbReference>
<evidence type="ECO:0000313" key="3">
    <source>
        <dbReference type="EMBL" id="BBI33878.1"/>
    </source>
</evidence>
<dbReference type="PROSITE" id="PS51257">
    <property type="entry name" value="PROKAR_LIPOPROTEIN"/>
    <property type="match status" value="1"/>
</dbReference>
<organism evidence="3 4">
    <name type="scientific">Cohnella abietis</name>
    <dbReference type="NCBI Taxonomy" id="2507935"/>
    <lineage>
        <taxon>Bacteria</taxon>
        <taxon>Bacillati</taxon>
        <taxon>Bacillota</taxon>
        <taxon>Bacilli</taxon>
        <taxon>Bacillales</taxon>
        <taxon>Paenibacillaceae</taxon>
        <taxon>Cohnella</taxon>
    </lineage>
</organism>
<reference evidence="3 4" key="1">
    <citation type="submission" date="2019-01" db="EMBL/GenBank/DDBJ databases">
        <title>Complete genome sequence of Cohnella hallensis HS21 isolated from Korean fir (Abies koreana) rhizospheric soil.</title>
        <authorList>
            <person name="Jiang L."/>
            <person name="Kang S.W."/>
            <person name="Kim S."/>
            <person name="Jung J."/>
            <person name="Kim C.Y."/>
            <person name="Kim D.H."/>
            <person name="Kim S.W."/>
            <person name="Lee J."/>
        </authorList>
    </citation>
    <scope>NUCLEOTIDE SEQUENCE [LARGE SCALE GENOMIC DNA]</scope>
    <source>
        <strain evidence="3 4">HS21</strain>
    </source>
</reference>
<proteinExistence type="predicted"/>
<feature type="chain" id="PRO_5038579090" description="YtkA-like domain-containing protein" evidence="2">
    <location>
        <begin position="18"/>
        <end position="293"/>
    </location>
</feature>
<protein>
    <recommendedName>
        <fullName evidence="5">YtkA-like domain-containing protein</fullName>
    </recommendedName>
</protein>
<keyword evidence="2" id="KW-0732">Signal</keyword>
<dbReference type="AlphaFoldDB" id="A0A3T1D724"/>
<feature type="signal peptide" evidence="2">
    <location>
        <begin position="1"/>
        <end position="17"/>
    </location>
</feature>
<name>A0A3T1D724_9BACL</name>
<keyword evidence="4" id="KW-1185">Reference proteome</keyword>
<evidence type="ECO:0008006" key="5">
    <source>
        <dbReference type="Google" id="ProtNLM"/>
    </source>
</evidence>
<feature type="compositionally biased region" description="Low complexity" evidence="1">
    <location>
        <begin position="35"/>
        <end position="48"/>
    </location>
</feature>
<dbReference type="OrthoDB" id="128043at2"/>
<gene>
    <name evidence="3" type="ORF">KCTCHS21_32770</name>
</gene>
<evidence type="ECO:0000256" key="2">
    <source>
        <dbReference type="SAM" id="SignalP"/>
    </source>
</evidence>
<accession>A0A3T1D724</accession>
<sequence>MKRIYLIGLLAALVLVAACGKQNKQETDNHGAHGGQSQVASPSASSAGEHGEAHGEKHASETKKLETNAVWKWSEETLKSRENTLITVQIHDMDGKVIEEFDINHEKKLHLIAVSKDLSYFDHIHPEYKGNGHFEITTSFPSGGDYKLFADYIPTGGSATTKSEWIKVEGLAAEQVPIKPSDEHSVIVDGVEITLENNHPEAGKEIELNFKLSDAKSKDPITDLEPYLGAVGHVVILSEDTEQYLHVHPMEEKAKGPDAKFMTTFPNTGVYKIWGQFQRNGKTFISPFVVEVK</sequence>
<feature type="region of interest" description="Disordered" evidence="1">
    <location>
        <begin position="25"/>
        <end position="61"/>
    </location>
</feature>
<feature type="compositionally biased region" description="Basic and acidic residues" evidence="1">
    <location>
        <begin position="49"/>
        <end position="61"/>
    </location>
</feature>